<comment type="caution">
    <text evidence="2">The sequence shown here is derived from an EMBL/GenBank/DDBJ whole genome shotgun (WGS) entry which is preliminary data.</text>
</comment>
<name>A0ABY2QI90_9SPHN</name>
<dbReference type="InterPro" id="IPR048011">
    <property type="entry name" value="NTP-PPase_MazG-like_C"/>
</dbReference>
<dbReference type="Pfam" id="PF03819">
    <property type="entry name" value="MazG"/>
    <property type="match status" value="2"/>
</dbReference>
<dbReference type="RefSeq" id="WP_136451189.1">
    <property type="nucleotide sequence ID" value="NZ_SSTI01000004.1"/>
</dbReference>
<feature type="domain" description="NTP pyrophosphohydrolase MazG-like" evidence="1">
    <location>
        <begin position="31"/>
        <end position="104"/>
    </location>
</feature>
<protein>
    <submittedName>
        <fullName evidence="2">Nucleoside triphosphate pyrophosphohydrolase</fullName>
        <ecNumber evidence="2">3.6.1.9</ecNumber>
    </submittedName>
</protein>
<reference evidence="2 3" key="1">
    <citation type="submission" date="2019-04" db="EMBL/GenBank/DDBJ databases">
        <title>Microbes associate with the intestines of laboratory mice.</title>
        <authorList>
            <person name="Navarre W."/>
            <person name="Wong E."/>
            <person name="Huang K.C."/>
            <person name="Tropini C."/>
            <person name="Ng K."/>
            <person name="Yu B."/>
        </authorList>
    </citation>
    <scope>NUCLEOTIDE SEQUENCE [LARGE SCALE GENOMIC DNA]</scope>
    <source>
        <strain evidence="2 3">NM83_B4-11</strain>
    </source>
</reference>
<evidence type="ECO:0000313" key="3">
    <source>
        <dbReference type="Proteomes" id="UP000308038"/>
    </source>
</evidence>
<dbReference type="PANTHER" id="PTHR30522:SF0">
    <property type="entry name" value="NUCLEOSIDE TRIPHOSPHATE PYROPHOSPHOHYDROLASE"/>
    <property type="match status" value="1"/>
</dbReference>
<dbReference type="EMBL" id="SSTI01000004">
    <property type="protein sequence ID" value="THG40518.1"/>
    <property type="molecule type" value="Genomic_DNA"/>
</dbReference>
<sequence length="257" mass="28265">MSDASSALVRLQAIMARLRDPVAGCEWDKVQTFQSIAPYTIEEAYEVADACDRGDMHELKDELGDLLLQIVFHSRMAEEAGHFDLKDVAAAIADKMERRHPHIFGDAPDGGHHLWETIKAEERAAKDDDSALAGVALGLPALLRAEKLQKRAGRVGFDWPDATGPLQKIHEEIEEVIEASDQDRKEEIGDLLFAVVNWARHLGVDAEAALRSANAKFETRFRAMETAAGGSIAALDLDGQESLWSEVKQAEKAALKD</sequence>
<evidence type="ECO:0000313" key="2">
    <source>
        <dbReference type="EMBL" id="THG40518.1"/>
    </source>
</evidence>
<dbReference type="InterPro" id="IPR048015">
    <property type="entry name" value="NTP-PPase_MazG-like_N"/>
</dbReference>
<accession>A0ABY2QI90</accession>
<evidence type="ECO:0000259" key="1">
    <source>
        <dbReference type="Pfam" id="PF03819"/>
    </source>
</evidence>
<dbReference type="PANTHER" id="PTHR30522">
    <property type="entry name" value="NUCLEOSIDE TRIPHOSPHATE PYROPHOSPHOHYDROLASE"/>
    <property type="match status" value="1"/>
</dbReference>
<dbReference type="SUPFAM" id="SSF101386">
    <property type="entry name" value="all-alpha NTP pyrophosphatases"/>
    <property type="match status" value="2"/>
</dbReference>
<proteinExistence type="predicted"/>
<organism evidence="2 3">
    <name type="scientific">Sphingomonas olei</name>
    <dbReference type="NCBI Taxonomy" id="1886787"/>
    <lineage>
        <taxon>Bacteria</taxon>
        <taxon>Pseudomonadati</taxon>
        <taxon>Pseudomonadota</taxon>
        <taxon>Alphaproteobacteria</taxon>
        <taxon>Sphingomonadales</taxon>
        <taxon>Sphingomonadaceae</taxon>
        <taxon>Sphingomonas</taxon>
    </lineage>
</organism>
<keyword evidence="3" id="KW-1185">Reference proteome</keyword>
<keyword evidence="2" id="KW-0378">Hydrolase</keyword>
<dbReference type="Proteomes" id="UP000308038">
    <property type="component" value="Unassembled WGS sequence"/>
</dbReference>
<gene>
    <name evidence="2" type="primary">mazG</name>
    <name evidence="2" type="ORF">E5988_06735</name>
</gene>
<dbReference type="CDD" id="cd11528">
    <property type="entry name" value="NTP-PPase_MazG_Nterm"/>
    <property type="match status" value="1"/>
</dbReference>
<dbReference type="InterPro" id="IPR004518">
    <property type="entry name" value="MazG-like_dom"/>
</dbReference>
<dbReference type="Gene3D" id="1.10.287.1080">
    <property type="entry name" value="MazG-like"/>
    <property type="match status" value="2"/>
</dbReference>
<dbReference type="CDD" id="cd11529">
    <property type="entry name" value="NTP-PPase_MazG_Cterm"/>
    <property type="match status" value="1"/>
</dbReference>
<dbReference type="InterPro" id="IPR011551">
    <property type="entry name" value="NTP_PyrPHydrolase_MazG"/>
</dbReference>
<dbReference type="GO" id="GO:0047429">
    <property type="term" value="F:nucleoside triphosphate diphosphatase activity"/>
    <property type="evidence" value="ECO:0007669"/>
    <property type="project" value="UniProtKB-EC"/>
</dbReference>
<dbReference type="NCBIfam" id="NF007113">
    <property type="entry name" value="PRK09562.1"/>
    <property type="match status" value="1"/>
</dbReference>
<feature type="domain" description="NTP pyrophosphohydrolase MazG-like" evidence="1">
    <location>
        <begin position="167"/>
        <end position="220"/>
    </location>
</feature>
<dbReference type="NCBIfam" id="TIGR00444">
    <property type="entry name" value="mazG"/>
    <property type="match status" value="1"/>
</dbReference>
<dbReference type="EC" id="3.6.1.9" evidence="2"/>